<feature type="domain" description="PTS EIIB type-2" evidence="6">
    <location>
        <begin position="415"/>
        <end position="504"/>
    </location>
</feature>
<evidence type="ECO:0000256" key="1">
    <source>
        <dbReference type="ARBA" id="ARBA00022679"/>
    </source>
</evidence>
<evidence type="ECO:0000256" key="3">
    <source>
        <dbReference type="ARBA" id="ARBA00023015"/>
    </source>
</evidence>
<dbReference type="InterPro" id="IPR016152">
    <property type="entry name" value="PTrfase/Anion_transptr"/>
</dbReference>
<dbReference type="Proteomes" id="UP000635828">
    <property type="component" value="Unassembled WGS sequence"/>
</dbReference>
<evidence type="ECO:0000259" key="6">
    <source>
        <dbReference type="PROSITE" id="PS51099"/>
    </source>
</evidence>
<keyword evidence="5" id="KW-0175">Coiled coil</keyword>
<dbReference type="InterPro" id="IPR036095">
    <property type="entry name" value="PTS_EIIB-like_sf"/>
</dbReference>
<keyword evidence="9" id="KW-1185">Reference proteome</keyword>
<evidence type="ECO:0000256" key="4">
    <source>
        <dbReference type="ARBA" id="ARBA00023163"/>
    </source>
</evidence>
<dbReference type="InterPro" id="IPR001034">
    <property type="entry name" value="DeoR_HTH"/>
</dbReference>
<dbReference type="Gene3D" id="3.40.50.2300">
    <property type="match status" value="1"/>
</dbReference>
<name>A0ABR7FU12_9FIRM</name>
<organism evidence="8 9">
    <name type="scientific">Anaerostipes hominis</name>
    <name type="common">ex Liu et al. 2021</name>
    <dbReference type="NCBI Taxonomy" id="2763018"/>
    <lineage>
        <taxon>Bacteria</taxon>
        <taxon>Bacillati</taxon>
        <taxon>Bacillota</taxon>
        <taxon>Clostridia</taxon>
        <taxon>Lachnospirales</taxon>
        <taxon>Lachnospiraceae</taxon>
        <taxon>Anaerostipes</taxon>
    </lineage>
</organism>
<sequence>MLMSNRVKDIIQIVLSSRGFVTMKAIANKMNVSERTVYREIPEVTEVLRQYQITLKTVSKKGIRAVGLPEHIQKLQTELGEHKKLQVVDPKERMYFVLLELLHQDDFMKTEALAIDMGTSLPTIRNDLKKIEKILPEYNIKLISKKGDGICLGGEQVARDHLMVNIIMKNTDMDVIVHWLAGNVRQFHPFMQKLDEYGYMELFQTCEKILKDISHKLIQKNYQILDQNYAELVMLVSLLIRRHKIGNRKYSTDFTVEHVDKNLKKLVAALIRMLEKKYSISLGEAEKEYLLWVMDISVGKRNNENVFVKNFVLRPKIEEFVELVERRMGINLSQDTKLMDGLLTHIDKALVRTRSGMSISNPIIRDIEKDYSQLFSIIKDTVRKVFPDDYFPDDEIGYLVLYFAVSLDNITKKTFRVLVVCSSGMGSSKMLASRLEREIPEIYVRKIVSLVGLGEEDLNDYDLILSTIPLYLKDREYLKVSPLLNDNELEIVKEKIRRHKHQTLRKIEEQERKAAELESSNSIVSLKQLKQLTTWAVDLLTEFHVYEINNLKDENHLFSNLEHTIWEAGIFIGEQEIKNYVIRHATECRFTIPTTEISYFECYLEKIKKPLFFVYHLKEKRMVDPQEGDAISNIIFFFYPTEMDEVQQMFLRYITELIIEDRDVMKLIEKGDEEEIRQCFGHRFRHYIGESI</sequence>
<dbReference type="InterPro" id="IPR036388">
    <property type="entry name" value="WH-like_DNA-bd_sf"/>
</dbReference>
<dbReference type="CDD" id="cd05568">
    <property type="entry name" value="PTS_IIB_bgl_like"/>
    <property type="match status" value="1"/>
</dbReference>
<comment type="caution">
    <text evidence="8">The sequence shown here is derived from an EMBL/GenBank/DDBJ whole genome shotgun (WGS) entry which is preliminary data.</text>
</comment>
<protein>
    <submittedName>
        <fullName evidence="8">Transcription antiterminator</fullName>
    </submittedName>
</protein>
<dbReference type="PROSITE" id="PS51372">
    <property type="entry name" value="PRD_2"/>
    <property type="match status" value="1"/>
</dbReference>
<keyword evidence="1" id="KW-0808">Transferase</keyword>
<dbReference type="EMBL" id="JACOOS010000020">
    <property type="protein sequence ID" value="MBC5678683.1"/>
    <property type="molecule type" value="Genomic_DNA"/>
</dbReference>
<dbReference type="PROSITE" id="PS51099">
    <property type="entry name" value="PTS_EIIB_TYPE_2"/>
    <property type="match status" value="1"/>
</dbReference>
<evidence type="ECO:0000313" key="8">
    <source>
        <dbReference type="EMBL" id="MBC5678683.1"/>
    </source>
</evidence>
<proteinExistence type="predicted"/>
<feature type="domain" description="PRD" evidence="7">
    <location>
        <begin position="308"/>
        <end position="413"/>
    </location>
</feature>
<keyword evidence="4" id="KW-0804">Transcription</keyword>
<dbReference type="InterPro" id="IPR003501">
    <property type="entry name" value="PTS_EIIB_2/3"/>
</dbReference>
<dbReference type="SUPFAM" id="SSF63520">
    <property type="entry name" value="PTS-regulatory domain, PRD"/>
    <property type="match status" value="1"/>
</dbReference>
<dbReference type="InterPro" id="IPR011608">
    <property type="entry name" value="PRD"/>
</dbReference>
<dbReference type="PANTHER" id="PTHR30185">
    <property type="entry name" value="CRYPTIC BETA-GLUCOSIDE BGL OPERON ANTITERMINATOR"/>
    <property type="match status" value="1"/>
</dbReference>
<evidence type="ECO:0000256" key="5">
    <source>
        <dbReference type="SAM" id="Coils"/>
    </source>
</evidence>
<dbReference type="Pfam" id="PF08279">
    <property type="entry name" value="HTH_11"/>
    <property type="match status" value="1"/>
</dbReference>
<dbReference type="SUPFAM" id="SSF52794">
    <property type="entry name" value="PTS system IIB component-like"/>
    <property type="match status" value="1"/>
</dbReference>
<dbReference type="InterPro" id="IPR013196">
    <property type="entry name" value="HTH_11"/>
</dbReference>
<dbReference type="SUPFAM" id="SSF55804">
    <property type="entry name" value="Phoshotransferase/anion transport protein"/>
    <property type="match status" value="1"/>
</dbReference>
<dbReference type="Pfam" id="PF08220">
    <property type="entry name" value="HTH_DeoR"/>
    <property type="match status" value="1"/>
</dbReference>
<dbReference type="InterPro" id="IPR050661">
    <property type="entry name" value="BglG_antiterminators"/>
</dbReference>
<dbReference type="Gene3D" id="1.10.1790.10">
    <property type="entry name" value="PRD domain"/>
    <property type="match status" value="1"/>
</dbReference>
<reference evidence="8 9" key="1">
    <citation type="submission" date="2020-08" db="EMBL/GenBank/DDBJ databases">
        <title>Genome public.</title>
        <authorList>
            <person name="Liu C."/>
            <person name="Sun Q."/>
        </authorList>
    </citation>
    <scope>NUCLEOTIDE SEQUENCE [LARGE SCALE GENOMIC DNA]</scope>
    <source>
        <strain evidence="8 9">NSJ-7</strain>
    </source>
</reference>
<dbReference type="PANTHER" id="PTHR30185:SF18">
    <property type="entry name" value="TRANSCRIPTIONAL REGULATOR MTLR"/>
    <property type="match status" value="1"/>
</dbReference>
<gene>
    <name evidence="8" type="ORF">H8S22_14185</name>
</gene>
<dbReference type="InterPro" id="IPR036634">
    <property type="entry name" value="PRD_sf"/>
</dbReference>
<feature type="coiled-coil region" evidence="5">
    <location>
        <begin position="493"/>
        <end position="527"/>
    </location>
</feature>
<accession>A0ABR7FU12</accession>
<evidence type="ECO:0000313" key="9">
    <source>
        <dbReference type="Proteomes" id="UP000635828"/>
    </source>
</evidence>
<dbReference type="Pfam" id="PF00874">
    <property type="entry name" value="PRD"/>
    <property type="match status" value="1"/>
</dbReference>
<dbReference type="RefSeq" id="WP_024726414.1">
    <property type="nucleotide sequence ID" value="NZ_JACOOS010000020.1"/>
</dbReference>
<evidence type="ECO:0000259" key="7">
    <source>
        <dbReference type="PROSITE" id="PS51372"/>
    </source>
</evidence>
<dbReference type="Pfam" id="PF02302">
    <property type="entry name" value="PTS_IIB"/>
    <property type="match status" value="1"/>
</dbReference>
<dbReference type="InterPro" id="IPR013011">
    <property type="entry name" value="PTS_EIIB_2"/>
</dbReference>
<keyword evidence="3" id="KW-0805">Transcription regulation</keyword>
<dbReference type="Gene3D" id="1.10.10.10">
    <property type="entry name" value="Winged helix-like DNA-binding domain superfamily/Winged helix DNA-binding domain"/>
    <property type="match status" value="2"/>
</dbReference>
<evidence type="ECO:0000256" key="2">
    <source>
        <dbReference type="ARBA" id="ARBA00022737"/>
    </source>
</evidence>
<keyword evidence="2" id="KW-0677">Repeat</keyword>